<accession>A0A1F5BVG9</accession>
<dbReference type="STRING" id="1797298.A2988_03805"/>
<proteinExistence type="predicted"/>
<name>A0A1F5BVG9_9BACT</name>
<dbReference type="Pfam" id="PF13539">
    <property type="entry name" value="Peptidase_M15_4"/>
    <property type="match status" value="1"/>
</dbReference>
<organism evidence="2 3">
    <name type="scientific">Candidatus Azambacteria bacterium RIFCSPLOWO2_01_FULL_46_25</name>
    <dbReference type="NCBI Taxonomy" id="1797298"/>
    <lineage>
        <taxon>Bacteria</taxon>
        <taxon>Candidatus Azamiibacteriota</taxon>
    </lineage>
</organism>
<evidence type="ECO:0000259" key="1">
    <source>
        <dbReference type="Pfam" id="PF13539"/>
    </source>
</evidence>
<dbReference type="EMBL" id="MEYS01000001">
    <property type="protein sequence ID" value="OGD34601.1"/>
    <property type="molecule type" value="Genomic_DNA"/>
</dbReference>
<evidence type="ECO:0000313" key="2">
    <source>
        <dbReference type="EMBL" id="OGD34601.1"/>
    </source>
</evidence>
<dbReference type="Gene3D" id="3.30.1380.10">
    <property type="match status" value="1"/>
</dbReference>
<feature type="domain" description="Peptidase M15C" evidence="1">
    <location>
        <begin position="124"/>
        <end position="208"/>
    </location>
</feature>
<evidence type="ECO:0000313" key="3">
    <source>
        <dbReference type="Proteomes" id="UP000176650"/>
    </source>
</evidence>
<reference evidence="2 3" key="1">
    <citation type="journal article" date="2016" name="Nat. Commun.">
        <title>Thousands of microbial genomes shed light on interconnected biogeochemical processes in an aquifer system.</title>
        <authorList>
            <person name="Anantharaman K."/>
            <person name="Brown C.T."/>
            <person name="Hug L.A."/>
            <person name="Sharon I."/>
            <person name="Castelle C.J."/>
            <person name="Probst A.J."/>
            <person name="Thomas B.C."/>
            <person name="Singh A."/>
            <person name="Wilkins M.J."/>
            <person name="Karaoz U."/>
            <person name="Brodie E.L."/>
            <person name="Williams K.H."/>
            <person name="Hubbard S.S."/>
            <person name="Banfield J.F."/>
        </authorList>
    </citation>
    <scope>NUCLEOTIDE SEQUENCE [LARGE SCALE GENOMIC DNA]</scope>
</reference>
<sequence>MSNLYFVYTVNMNESLKNAVIDSDAAKEDILMQNPDRPAPGHILNSQDILEVQYYGFDGALHRGQIVMHKDVARDVEVFFKTALAMGFPLSKVIPISDKKYAWDDVVSCNDNNSSGYNYRLIMGTDRMSKHASGLAFDINPVQNIYVRYDENMREIFRLPKEGVYDKDAAGTLTGDHPLVTLMKGLGWDWGGDWKPQSGRIDYQHFEKTI</sequence>
<comment type="caution">
    <text evidence="2">The sequence shown here is derived from an EMBL/GenBank/DDBJ whole genome shotgun (WGS) entry which is preliminary data.</text>
</comment>
<gene>
    <name evidence="2" type="ORF">A2988_03805</name>
</gene>
<dbReference type="SUPFAM" id="SSF55166">
    <property type="entry name" value="Hedgehog/DD-peptidase"/>
    <property type="match status" value="1"/>
</dbReference>
<dbReference type="Proteomes" id="UP000176650">
    <property type="component" value="Unassembled WGS sequence"/>
</dbReference>
<protein>
    <recommendedName>
        <fullName evidence="1">Peptidase M15C domain-containing protein</fullName>
    </recommendedName>
</protein>
<dbReference type="InterPro" id="IPR039561">
    <property type="entry name" value="Peptidase_M15C"/>
</dbReference>
<dbReference type="GO" id="GO:0008233">
    <property type="term" value="F:peptidase activity"/>
    <property type="evidence" value="ECO:0007669"/>
    <property type="project" value="InterPro"/>
</dbReference>
<dbReference type="AlphaFoldDB" id="A0A1F5BVG9"/>
<dbReference type="InterPro" id="IPR009045">
    <property type="entry name" value="Zn_M74/Hedgehog-like"/>
</dbReference>